<comment type="caution">
    <text evidence="9">The sequence shown here is derived from an EMBL/GenBank/DDBJ whole genome shotgun (WGS) entry which is preliminary data.</text>
</comment>
<dbReference type="PANTHER" id="PTHR15561">
    <property type="entry name" value="CALCITONIN GENE-RELATED PEPTIDE-RECEPTOR COMPONENT PROTEIN"/>
    <property type="match status" value="1"/>
</dbReference>
<dbReference type="Proteomes" id="UP000310189">
    <property type="component" value="Unassembled WGS sequence"/>
</dbReference>
<evidence type="ECO:0000256" key="3">
    <source>
        <dbReference type="ARBA" id="ARBA00016672"/>
    </source>
</evidence>
<evidence type="ECO:0000256" key="5">
    <source>
        <dbReference type="ARBA" id="ARBA00023163"/>
    </source>
</evidence>
<name>A0A4T0FN69_9BASI</name>
<dbReference type="GO" id="GO:0000166">
    <property type="term" value="F:nucleotide binding"/>
    <property type="evidence" value="ECO:0007669"/>
    <property type="project" value="InterPro"/>
</dbReference>
<comment type="subcellular location">
    <subcellularLocation>
        <location evidence="1">Nucleus</location>
    </subcellularLocation>
</comment>
<evidence type="ECO:0000256" key="4">
    <source>
        <dbReference type="ARBA" id="ARBA00022478"/>
    </source>
</evidence>
<feature type="region of interest" description="Disordered" evidence="7">
    <location>
        <begin position="131"/>
        <end position="186"/>
    </location>
</feature>
<protein>
    <recommendedName>
        <fullName evidence="3">DNA-directed RNA polymerase III subunit RPC9</fullName>
    </recommendedName>
</protein>
<accession>A0A4T0FN69</accession>
<dbReference type="PANTHER" id="PTHR15561:SF0">
    <property type="entry name" value="DNA-DIRECTED RNA POLYMERASE III SUBUNIT RPC9"/>
    <property type="match status" value="1"/>
</dbReference>
<keyword evidence="5" id="KW-0804">Transcription</keyword>
<dbReference type="GO" id="GO:0005666">
    <property type="term" value="C:RNA polymerase III complex"/>
    <property type="evidence" value="ECO:0007669"/>
    <property type="project" value="InterPro"/>
</dbReference>
<dbReference type="SMART" id="SM00657">
    <property type="entry name" value="RPOL4c"/>
    <property type="match status" value="1"/>
</dbReference>
<dbReference type="GO" id="GO:0006384">
    <property type="term" value="P:transcription initiation at RNA polymerase III promoter"/>
    <property type="evidence" value="ECO:0007669"/>
    <property type="project" value="InterPro"/>
</dbReference>
<evidence type="ECO:0000259" key="8">
    <source>
        <dbReference type="SMART" id="SM00657"/>
    </source>
</evidence>
<organism evidence="9 10">
    <name type="scientific">Wallemia hederae</name>
    <dbReference type="NCBI Taxonomy" id="1540922"/>
    <lineage>
        <taxon>Eukaryota</taxon>
        <taxon>Fungi</taxon>
        <taxon>Dikarya</taxon>
        <taxon>Basidiomycota</taxon>
        <taxon>Wallemiomycotina</taxon>
        <taxon>Wallemiomycetes</taxon>
        <taxon>Wallemiales</taxon>
        <taxon>Wallemiaceae</taxon>
        <taxon>Wallemia</taxon>
    </lineage>
</organism>
<keyword evidence="4" id="KW-0240">DNA-directed RNA polymerase</keyword>
<dbReference type="InterPro" id="IPR010997">
    <property type="entry name" value="HRDC-like_sf"/>
</dbReference>
<feature type="compositionally biased region" description="Acidic residues" evidence="7">
    <location>
        <begin position="164"/>
        <end position="175"/>
    </location>
</feature>
<proteinExistence type="inferred from homology"/>
<dbReference type="InterPro" id="IPR005574">
    <property type="entry name" value="Rpb4/RPC9"/>
</dbReference>
<keyword evidence="6" id="KW-0539">Nucleus</keyword>
<dbReference type="AlphaFoldDB" id="A0A4T0FN69"/>
<evidence type="ECO:0000256" key="6">
    <source>
        <dbReference type="ARBA" id="ARBA00023242"/>
    </source>
</evidence>
<comment type="similarity">
    <text evidence="2">Belongs to the eukaryotic RPC9 RNA polymerase subunit family.</text>
</comment>
<gene>
    <name evidence="9" type="ORF">E3P99_02192</name>
</gene>
<evidence type="ECO:0000313" key="10">
    <source>
        <dbReference type="Proteomes" id="UP000310189"/>
    </source>
</evidence>
<dbReference type="Pfam" id="PF03874">
    <property type="entry name" value="RNA_pol_Rpb4"/>
    <property type="match status" value="1"/>
</dbReference>
<dbReference type="InterPro" id="IPR006590">
    <property type="entry name" value="RNA_pol_Rpb4/RPC9_core"/>
</dbReference>
<feature type="domain" description="RNA polymerase Rpb4/RPC9 core" evidence="8">
    <location>
        <begin position="1"/>
        <end position="128"/>
    </location>
</feature>
<dbReference type="InterPro" id="IPR038324">
    <property type="entry name" value="Rpb4/RPC9_sf"/>
</dbReference>
<feature type="compositionally biased region" description="Basic and acidic residues" evidence="7">
    <location>
        <begin position="176"/>
        <end position="186"/>
    </location>
</feature>
<sequence length="186" mass="20843">MQVLEPRTALLSNFEVSTLLSELQKEHNDAASPQHSSDNLRFIQTQTLNYLNDTHLPTTRQSELGISNLLAQLQPFPTLTRAEKLMIVNLAPKTIVELYVIVEELEDRLSQEDIDAIISIVHTTLNDPAADAPVLNGTSQNDADQPLFEDDDEEDAKYEMQVAEQEELENADVGEEEGRAIDEVDE</sequence>
<feature type="compositionally biased region" description="Acidic residues" evidence="7">
    <location>
        <begin position="147"/>
        <end position="156"/>
    </location>
</feature>
<evidence type="ECO:0000313" key="9">
    <source>
        <dbReference type="EMBL" id="TIA89235.1"/>
    </source>
</evidence>
<dbReference type="OrthoDB" id="1746530at2759"/>
<dbReference type="Gene3D" id="1.20.1250.40">
    <property type="match status" value="1"/>
</dbReference>
<reference evidence="9 10" key="1">
    <citation type="submission" date="2019-03" db="EMBL/GenBank/DDBJ databases">
        <title>Sequencing 23 genomes of Wallemia ichthyophaga.</title>
        <authorList>
            <person name="Gostincar C."/>
        </authorList>
    </citation>
    <scope>NUCLEOTIDE SEQUENCE [LARGE SCALE GENOMIC DNA]</scope>
    <source>
        <strain evidence="9 10">EXF-5753</strain>
    </source>
</reference>
<dbReference type="InterPro" id="IPR038846">
    <property type="entry name" value="RPC9"/>
</dbReference>
<dbReference type="EMBL" id="SPNW01000029">
    <property type="protein sequence ID" value="TIA89235.1"/>
    <property type="molecule type" value="Genomic_DNA"/>
</dbReference>
<dbReference type="SUPFAM" id="SSF47819">
    <property type="entry name" value="HRDC-like"/>
    <property type="match status" value="1"/>
</dbReference>
<evidence type="ECO:0000256" key="7">
    <source>
        <dbReference type="SAM" id="MobiDB-lite"/>
    </source>
</evidence>
<evidence type="ECO:0000256" key="2">
    <source>
        <dbReference type="ARBA" id="ARBA00006898"/>
    </source>
</evidence>
<keyword evidence="10" id="KW-1185">Reference proteome</keyword>
<evidence type="ECO:0000256" key="1">
    <source>
        <dbReference type="ARBA" id="ARBA00004123"/>
    </source>
</evidence>